<evidence type="ECO:0000313" key="2">
    <source>
        <dbReference type="EMBL" id="OAD57511.1"/>
    </source>
</evidence>
<organism evidence="2 3">
    <name type="scientific">Eufriesea mexicana</name>
    <dbReference type="NCBI Taxonomy" id="516756"/>
    <lineage>
        <taxon>Eukaryota</taxon>
        <taxon>Metazoa</taxon>
        <taxon>Ecdysozoa</taxon>
        <taxon>Arthropoda</taxon>
        <taxon>Hexapoda</taxon>
        <taxon>Insecta</taxon>
        <taxon>Pterygota</taxon>
        <taxon>Neoptera</taxon>
        <taxon>Endopterygota</taxon>
        <taxon>Hymenoptera</taxon>
        <taxon>Apocrita</taxon>
        <taxon>Aculeata</taxon>
        <taxon>Apoidea</taxon>
        <taxon>Anthophila</taxon>
        <taxon>Apidae</taxon>
        <taxon>Eufriesea</taxon>
    </lineage>
</organism>
<feature type="region of interest" description="Disordered" evidence="1">
    <location>
        <begin position="1"/>
        <end position="28"/>
    </location>
</feature>
<evidence type="ECO:0000313" key="3">
    <source>
        <dbReference type="Proteomes" id="UP000250275"/>
    </source>
</evidence>
<evidence type="ECO:0000256" key="1">
    <source>
        <dbReference type="SAM" id="MobiDB-lite"/>
    </source>
</evidence>
<dbReference type="Proteomes" id="UP000250275">
    <property type="component" value="Unassembled WGS sequence"/>
</dbReference>
<reference evidence="2 3" key="1">
    <citation type="submission" date="2015-07" db="EMBL/GenBank/DDBJ databases">
        <title>The genome of Eufriesea mexicana.</title>
        <authorList>
            <person name="Pan H."/>
            <person name="Kapheim K."/>
        </authorList>
    </citation>
    <scope>NUCLEOTIDE SEQUENCE [LARGE SCALE GENOMIC DNA]</scope>
    <source>
        <strain evidence="2">0111107269</strain>
        <tissue evidence="2">Whole body</tissue>
    </source>
</reference>
<proteinExistence type="predicted"/>
<dbReference type="AlphaFoldDB" id="A0A310SKV5"/>
<sequence length="50" mass="5778">MSGKRSWKSAMKFSNRQTSRSEDTGNEGCLNNPFFRDKGWGTWQDVCMNT</sequence>
<dbReference type="EMBL" id="KQ761467">
    <property type="protein sequence ID" value="OAD57511.1"/>
    <property type="molecule type" value="Genomic_DNA"/>
</dbReference>
<keyword evidence="3" id="KW-1185">Reference proteome</keyword>
<name>A0A310SKV5_9HYME</name>
<gene>
    <name evidence="2" type="ORF">WN48_01920</name>
</gene>
<protein>
    <submittedName>
        <fullName evidence="2">Uncharacterized protein</fullName>
    </submittedName>
</protein>
<accession>A0A310SKV5</accession>